<dbReference type="Gene3D" id="3.40.1210.10">
    <property type="entry name" value="Survival protein SurE-like phosphatase/nucleotidase"/>
    <property type="match status" value="1"/>
</dbReference>
<dbReference type="PANTHER" id="PTHR30457">
    <property type="entry name" value="5'-NUCLEOTIDASE SURE"/>
    <property type="match status" value="1"/>
</dbReference>
<dbReference type="HAMAP" id="MF_00060">
    <property type="entry name" value="SurE"/>
    <property type="match status" value="1"/>
</dbReference>
<feature type="domain" description="Survival protein SurE-like phosphatase/nucleotidase" evidence="4">
    <location>
        <begin position="3"/>
        <end position="180"/>
    </location>
</feature>
<accession>A0A382FN38</accession>
<evidence type="ECO:0000256" key="1">
    <source>
        <dbReference type="ARBA" id="ARBA00011062"/>
    </source>
</evidence>
<evidence type="ECO:0000256" key="3">
    <source>
        <dbReference type="ARBA" id="ARBA00022801"/>
    </source>
</evidence>
<dbReference type="PANTHER" id="PTHR30457:SF0">
    <property type="entry name" value="PHOSPHATASE, PUTATIVE (AFU_ORTHOLOGUE AFUA_4G01070)-RELATED"/>
    <property type="match status" value="1"/>
</dbReference>
<dbReference type="SUPFAM" id="SSF64167">
    <property type="entry name" value="SurE-like"/>
    <property type="match status" value="1"/>
</dbReference>
<name>A0A382FN38_9ZZZZ</name>
<protein>
    <recommendedName>
        <fullName evidence="4">Survival protein SurE-like phosphatase/nucleotidase domain-containing protein</fullName>
    </recommendedName>
</protein>
<dbReference type="InterPro" id="IPR036523">
    <property type="entry name" value="SurE-like_sf"/>
</dbReference>
<reference evidence="5" key="1">
    <citation type="submission" date="2018-05" db="EMBL/GenBank/DDBJ databases">
        <authorList>
            <person name="Lanie J.A."/>
            <person name="Ng W.-L."/>
            <person name="Kazmierczak K.M."/>
            <person name="Andrzejewski T.M."/>
            <person name="Davidsen T.M."/>
            <person name="Wayne K.J."/>
            <person name="Tettelin H."/>
            <person name="Glass J.I."/>
            <person name="Rusch D."/>
            <person name="Podicherti R."/>
            <person name="Tsui H.-C.T."/>
            <person name="Winkler M.E."/>
        </authorList>
    </citation>
    <scope>NUCLEOTIDE SEQUENCE</scope>
</reference>
<dbReference type="EMBL" id="UINC01050430">
    <property type="protein sequence ID" value="SVB63371.1"/>
    <property type="molecule type" value="Genomic_DNA"/>
</dbReference>
<dbReference type="Pfam" id="PF01975">
    <property type="entry name" value="SurE"/>
    <property type="match status" value="1"/>
</dbReference>
<dbReference type="InterPro" id="IPR030048">
    <property type="entry name" value="SurE"/>
</dbReference>
<dbReference type="NCBIfam" id="TIGR00087">
    <property type="entry name" value="surE"/>
    <property type="match status" value="1"/>
</dbReference>
<organism evidence="5">
    <name type="scientific">marine metagenome</name>
    <dbReference type="NCBI Taxonomy" id="408172"/>
    <lineage>
        <taxon>unclassified sequences</taxon>
        <taxon>metagenomes</taxon>
        <taxon>ecological metagenomes</taxon>
    </lineage>
</organism>
<dbReference type="GO" id="GO:0008252">
    <property type="term" value="F:nucleotidase activity"/>
    <property type="evidence" value="ECO:0007669"/>
    <property type="project" value="InterPro"/>
</dbReference>
<keyword evidence="3" id="KW-0378">Hydrolase</keyword>
<evidence type="ECO:0000256" key="2">
    <source>
        <dbReference type="ARBA" id="ARBA00022723"/>
    </source>
</evidence>
<evidence type="ECO:0000259" key="4">
    <source>
        <dbReference type="Pfam" id="PF01975"/>
    </source>
</evidence>
<dbReference type="InterPro" id="IPR002828">
    <property type="entry name" value="SurE-like_Pase/nucleotidase"/>
</dbReference>
<dbReference type="AlphaFoldDB" id="A0A382FN38"/>
<sequence>MNILLTNDDGFDAVGIVKLYEELSLEHKVFLVAPKSNCSGMSSAISLRKEIKVEAIDANIYAVSGTPADCSYLGLLSIISEPIDMIVSGINLGANLGEDIFYSGTIGAAIAGRRLNHVPIAFSIRSFEPKNLNYFAQEAAIIINQATSLPEDKNLLVNVNFPDLDISNIKGKKLTKVGIRGIPDTPDLIRKEDASCFYSFGPSGTLLSNQMNTDIQAVDEGYISISILDYNLTVAQSRWQDFEDIFINE</sequence>
<dbReference type="GO" id="GO:0046872">
    <property type="term" value="F:metal ion binding"/>
    <property type="evidence" value="ECO:0007669"/>
    <property type="project" value="UniProtKB-KW"/>
</dbReference>
<comment type="similarity">
    <text evidence="1">Belongs to the SurE nucleotidase family.</text>
</comment>
<evidence type="ECO:0000313" key="5">
    <source>
        <dbReference type="EMBL" id="SVB63371.1"/>
    </source>
</evidence>
<proteinExistence type="inferred from homology"/>
<gene>
    <name evidence="5" type="ORF">METZ01_LOCUS216225</name>
</gene>
<keyword evidence="2" id="KW-0479">Metal-binding</keyword>